<dbReference type="PANTHER" id="PTHR24186:SF37">
    <property type="entry name" value="PGG DOMAIN-CONTAINING PROTEIN"/>
    <property type="match status" value="1"/>
</dbReference>
<feature type="transmembrane region" description="Helical" evidence="7">
    <location>
        <begin position="48"/>
        <end position="69"/>
    </location>
</feature>
<dbReference type="PANTHER" id="PTHR24186">
    <property type="entry name" value="PROTEIN PHOSPHATASE 1 REGULATORY SUBUNIT"/>
    <property type="match status" value="1"/>
</dbReference>
<evidence type="ECO:0000256" key="4">
    <source>
        <dbReference type="ARBA" id="ARBA00022989"/>
    </source>
</evidence>
<evidence type="ECO:0000256" key="3">
    <source>
        <dbReference type="ARBA" id="ARBA00022737"/>
    </source>
</evidence>
<keyword evidence="6 7" id="KW-0472">Membrane</keyword>
<name>A0A2R6S2C2_ACTCC</name>
<dbReference type="Gramene" id="PSS36427">
    <property type="protein sequence ID" value="PSS36427"/>
    <property type="gene ID" value="CEY00_Acc00940"/>
</dbReference>
<keyword evidence="10" id="KW-1185">Reference proteome</keyword>
<keyword evidence="3" id="KW-0677">Repeat</keyword>
<gene>
    <name evidence="9" type="ORF">CEY00_Acc00940</name>
</gene>
<feature type="transmembrane region" description="Helical" evidence="7">
    <location>
        <begin position="118"/>
        <end position="141"/>
    </location>
</feature>
<feature type="domain" description="PGG" evidence="8">
    <location>
        <begin position="1"/>
        <end position="100"/>
    </location>
</feature>
<dbReference type="STRING" id="1590841.A0A2R6S2C2"/>
<dbReference type="AlphaFoldDB" id="A0A2R6S2C2"/>
<reference evidence="9 10" key="1">
    <citation type="submission" date="2017-07" db="EMBL/GenBank/DDBJ databases">
        <title>An improved, manually edited Actinidia chinensis var. chinensis (kiwifruit) genome highlights the challenges associated with draft genomes and gene prediction in plants.</title>
        <authorList>
            <person name="Pilkington S."/>
            <person name="Crowhurst R."/>
            <person name="Hilario E."/>
            <person name="Nardozza S."/>
            <person name="Fraser L."/>
            <person name="Peng Y."/>
            <person name="Gunaseelan K."/>
            <person name="Simpson R."/>
            <person name="Tahir J."/>
            <person name="Deroles S."/>
            <person name="Templeton K."/>
            <person name="Luo Z."/>
            <person name="Davy M."/>
            <person name="Cheng C."/>
            <person name="Mcneilage M."/>
            <person name="Scaglione D."/>
            <person name="Liu Y."/>
            <person name="Zhang Q."/>
            <person name="Datson P."/>
            <person name="De Silva N."/>
            <person name="Gardiner S."/>
            <person name="Bassett H."/>
            <person name="Chagne D."/>
            <person name="Mccallum J."/>
            <person name="Dzierzon H."/>
            <person name="Deng C."/>
            <person name="Wang Y.-Y."/>
            <person name="Barron N."/>
            <person name="Manako K."/>
            <person name="Bowen J."/>
            <person name="Foster T."/>
            <person name="Erridge Z."/>
            <person name="Tiffin H."/>
            <person name="Waite C."/>
            <person name="Davies K."/>
            <person name="Grierson E."/>
            <person name="Laing W."/>
            <person name="Kirk R."/>
            <person name="Chen X."/>
            <person name="Wood M."/>
            <person name="Montefiori M."/>
            <person name="Brummell D."/>
            <person name="Schwinn K."/>
            <person name="Catanach A."/>
            <person name="Fullerton C."/>
            <person name="Li D."/>
            <person name="Meiyalaghan S."/>
            <person name="Nieuwenhuizen N."/>
            <person name="Read N."/>
            <person name="Prakash R."/>
            <person name="Hunter D."/>
            <person name="Zhang H."/>
            <person name="Mckenzie M."/>
            <person name="Knabel M."/>
            <person name="Harris A."/>
            <person name="Allan A."/>
            <person name="Chen A."/>
            <person name="Janssen B."/>
            <person name="Plunkett B."/>
            <person name="Dwamena C."/>
            <person name="Voogd C."/>
            <person name="Leif D."/>
            <person name="Lafferty D."/>
            <person name="Souleyre E."/>
            <person name="Varkonyi-Gasic E."/>
            <person name="Gambi F."/>
            <person name="Hanley J."/>
            <person name="Yao J.-L."/>
            <person name="Cheung J."/>
            <person name="David K."/>
            <person name="Warren B."/>
            <person name="Marsh K."/>
            <person name="Snowden K."/>
            <person name="Lin-Wang K."/>
            <person name="Brian L."/>
            <person name="Martinez-Sanchez M."/>
            <person name="Wang M."/>
            <person name="Ileperuma N."/>
            <person name="Macnee N."/>
            <person name="Campin R."/>
            <person name="Mcatee P."/>
            <person name="Drummond R."/>
            <person name="Espley R."/>
            <person name="Ireland H."/>
            <person name="Wu R."/>
            <person name="Atkinson R."/>
            <person name="Karunairetnam S."/>
            <person name="Bulley S."/>
            <person name="Chunkath S."/>
            <person name="Hanley Z."/>
            <person name="Storey R."/>
            <person name="Thrimawithana A."/>
            <person name="Thomson S."/>
            <person name="David C."/>
            <person name="Testolin R."/>
        </authorList>
    </citation>
    <scope>NUCLEOTIDE SEQUENCE [LARGE SCALE GENOMIC DNA]</scope>
    <source>
        <strain evidence="10">cv. Red5</strain>
        <tissue evidence="9">Young leaf</tissue>
    </source>
</reference>
<dbReference type="InterPro" id="IPR026961">
    <property type="entry name" value="PGG_dom"/>
</dbReference>
<dbReference type="OrthoDB" id="681126at2759"/>
<dbReference type="EMBL" id="NKQK01000001">
    <property type="protein sequence ID" value="PSS36427.1"/>
    <property type="molecule type" value="Genomic_DNA"/>
</dbReference>
<evidence type="ECO:0000256" key="7">
    <source>
        <dbReference type="SAM" id="Phobius"/>
    </source>
</evidence>
<evidence type="ECO:0000256" key="5">
    <source>
        <dbReference type="ARBA" id="ARBA00023043"/>
    </source>
</evidence>
<organism evidence="9 10">
    <name type="scientific">Actinidia chinensis var. chinensis</name>
    <name type="common">Chinese soft-hair kiwi</name>
    <dbReference type="NCBI Taxonomy" id="1590841"/>
    <lineage>
        <taxon>Eukaryota</taxon>
        <taxon>Viridiplantae</taxon>
        <taxon>Streptophyta</taxon>
        <taxon>Embryophyta</taxon>
        <taxon>Tracheophyta</taxon>
        <taxon>Spermatophyta</taxon>
        <taxon>Magnoliopsida</taxon>
        <taxon>eudicotyledons</taxon>
        <taxon>Gunneridae</taxon>
        <taxon>Pentapetalae</taxon>
        <taxon>asterids</taxon>
        <taxon>Ericales</taxon>
        <taxon>Actinidiaceae</taxon>
        <taxon>Actinidia</taxon>
    </lineage>
</organism>
<evidence type="ECO:0000256" key="6">
    <source>
        <dbReference type="ARBA" id="ARBA00023136"/>
    </source>
</evidence>
<dbReference type="GO" id="GO:0005886">
    <property type="term" value="C:plasma membrane"/>
    <property type="evidence" value="ECO:0007669"/>
    <property type="project" value="TreeGrafter"/>
</dbReference>
<proteinExistence type="predicted"/>
<dbReference type="OMA" id="ICFVCCC"/>
<feature type="transmembrane region" description="Helical" evidence="7">
    <location>
        <begin position="76"/>
        <end position="98"/>
    </location>
</feature>
<evidence type="ECO:0000256" key="2">
    <source>
        <dbReference type="ARBA" id="ARBA00022692"/>
    </source>
</evidence>
<keyword evidence="2 7" id="KW-0812">Transmembrane</keyword>
<protein>
    <submittedName>
        <fullName evidence="9">Ankyrin repeat-containing protein</fullName>
    </submittedName>
</protein>
<reference evidence="10" key="2">
    <citation type="journal article" date="2018" name="BMC Genomics">
        <title>A manually annotated Actinidia chinensis var. chinensis (kiwifruit) genome highlights the challenges associated with draft genomes and gene prediction in plants.</title>
        <authorList>
            <person name="Pilkington S.M."/>
            <person name="Crowhurst R."/>
            <person name="Hilario E."/>
            <person name="Nardozza S."/>
            <person name="Fraser L."/>
            <person name="Peng Y."/>
            <person name="Gunaseelan K."/>
            <person name="Simpson R."/>
            <person name="Tahir J."/>
            <person name="Deroles S.C."/>
            <person name="Templeton K."/>
            <person name="Luo Z."/>
            <person name="Davy M."/>
            <person name="Cheng C."/>
            <person name="McNeilage M."/>
            <person name="Scaglione D."/>
            <person name="Liu Y."/>
            <person name="Zhang Q."/>
            <person name="Datson P."/>
            <person name="De Silva N."/>
            <person name="Gardiner S.E."/>
            <person name="Bassett H."/>
            <person name="Chagne D."/>
            <person name="McCallum J."/>
            <person name="Dzierzon H."/>
            <person name="Deng C."/>
            <person name="Wang Y.Y."/>
            <person name="Barron L."/>
            <person name="Manako K."/>
            <person name="Bowen J."/>
            <person name="Foster T.M."/>
            <person name="Erridge Z.A."/>
            <person name="Tiffin H."/>
            <person name="Waite C.N."/>
            <person name="Davies K.M."/>
            <person name="Grierson E.P."/>
            <person name="Laing W.A."/>
            <person name="Kirk R."/>
            <person name="Chen X."/>
            <person name="Wood M."/>
            <person name="Montefiori M."/>
            <person name="Brummell D.A."/>
            <person name="Schwinn K.E."/>
            <person name="Catanach A."/>
            <person name="Fullerton C."/>
            <person name="Li D."/>
            <person name="Meiyalaghan S."/>
            <person name="Nieuwenhuizen N."/>
            <person name="Read N."/>
            <person name="Prakash R."/>
            <person name="Hunter D."/>
            <person name="Zhang H."/>
            <person name="McKenzie M."/>
            <person name="Knabel M."/>
            <person name="Harris A."/>
            <person name="Allan A.C."/>
            <person name="Gleave A."/>
            <person name="Chen A."/>
            <person name="Janssen B.J."/>
            <person name="Plunkett B."/>
            <person name="Ampomah-Dwamena C."/>
            <person name="Voogd C."/>
            <person name="Leif D."/>
            <person name="Lafferty D."/>
            <person name="Souleyre E.J.F."/>
            <person name="Varkonyi-Gasic E."/>
            <person name="Gambi F."/>
            <person name="Hanley J."/>
            <person name="Yao J.L."/>
            <person name="Cheung J."/>
            <person name="David K.M."/>
            <person name="Warren B."/>
            <person name="Marsh K."/>
            <person name="Snowden K.C."/>
            <person name="Lin-Wang K."/>
            <person name="Brian L."/>
            <person name="Martinez-Sanchez M."/>
            <person name="Wang M."/>
            <person name="Ileperuma N."/>
            <person name="Macnee N."/>
            <person name="Campin R."/>
            <person name="McAtee P."/>
            <person name="Drummond R.S.M."/>
            <person name="Espley R.V."/>
            <person name="Ireland H.S."/>
            <person name="Wu R."/>
            <person name="Atkinson R.G."/>
            <person name="Karunairetnam S."/>
            <person name="Bulley S."/>
            <person name="Chunkath S."/>
            <person name="Hanley Z."/>
            <person name="Storey R."/>
            <person name="Thrimawithana A.H."/>
            <person name="Thomson S."/>
            <person name="David C."/>
            <person name="Testolin R."/>
            <person name="Huang H."/>
            <person name="Hellens R.P."/>
            <person name="Schaffer R.J."/>
        </authorList>
    </citation>
    <scope>NUCLEOTIDE SEQUENCE [LARGE SCALE GENOMIC DNA]</scope>
    <source>
        <strain evidence="10">cv. Red5</strain>
    </source>
</reference>
<dbReference type="Pfam" id="PF13962">
    <property type="entry name" value="PGG"/>
    <property type="match status" value="1"/>
</dbReference>
<accession>A0A2R6S2C2</accession>
<evidence type="ECO:0000259" key="8">
    <source>
        <dbReference type="Pfam" id="PF13962"/>
    </source>
</evidence>
<comment type="subcellular location">
    <subcellularLocation>
        <location evidence="1">Membrane</location>
        <topology evidence="1">Multi-pass membrane protein</topology>
    </subcellularLocation>
</comment>
<evidence type="ECO:0000313" key="9">
    <source>
        <dbReference type="EMBL" id="PSS36427.1"/>
    </source>
</evidence>
<sequence length="165" mass="18476">MVVATLIAAMAFQAGLSPPGGLLQQDFEEQEAGKSIIGYQEPFLYKAFWIPNTLSFVASLSIIFLLVSGLPTKRRVVLWILTATMWVTITSTTFAYLYALNIISPFDKGMITVLNSSLYAWMGVLGIVFLGHTCRFVIWIIRKVRKCRKQAQAQAHDQDQAQDQV</sequence>
<evidence type="ECO:0000313" key="10">
    <source>
        <dbReference type="Proteomes" id="UP000241394"/>
    </source>
</evidence>
<evidence type="ECO:0000256" key="1">
    <source>
        <dbReference type="ARBA" id="ARBA00004141"/>
    </source>
</evidence>
<comment type="caution">
    <text evidence="9">The sequence shown here is derived from an EMBL/GenBank/DDBJ whole genome shotgun (WGS) entry which is preliminary data.</text>
</comment>
<keyword evidence="5" id="KW-0040">ANK repeat</keyword>
<dbReference type="InParanoid" id="A0A2R6S2C2"/>
<keyword evidence="4 7" id="KW-1133">Transmembrane helix</keyword>
<dbReference type="Proteomes" id="UP000241394">
    <property type="component" value="Chromosome LG1"/>
</dbReference>